<feature type="domain" description="Acyl-CoA oxidase/dehydrogenase middle" evidence="7">
    <location>
        <begin position="126"/>
        <end position="223"/>
    </location>
</feature>
<proteinExistence type="inferred from homology"/>
<dbReference type="PANTHER" id="PTHR43884:SF12">
    <property type="entry name" value="ISOVALERYL-COA DEHYDROGENASE, MITOCHONDRIAL-RELATED"/>
    <property type="match status" value="1"/>
</dbReference>
<dbReference type="Pfam" id="PF02771">
    <property type="entry name" value="Acyl-CoA_dh_N"/>
    <property type="match status" value="1"/>
</dbReference>
<dbReference type="KEGG" id="cox:E0W60_34775"/>
<dbReference type="OrthoDB" id="7807987at2"/>
<dbReference type="PROSITE" id="PS00073">
    <property type="entry name" value="ACYL_COA_DH_2"/>
    <property type="match status" value="1"/>
</dbReference>
<evidence type="ECO:0000256" key="5">
    <source>
        <dbReference type="ARBA" id="ARBA00023002"/>
    </source>
</evidence>
<gene>
    <name evidence="9" type="ORF">E0W60_34775</name>
</gene>
<dbReference type="SUPFAM" id="SSF56645">
    <property type="entry name" value="Acyl-CoA dehydrogenase NM domain-like"/>
    <property type="match status" value="1"/>
</dbReference>
<evidence type="ECO:0008006" key="11">
    <source>
        <dbReference type="Google" id="ProtNLM"/>
    </source>
</evidence>
<evidence type="ECO:0000256" key="4">
    <source>
        <dbReference type="ARBA" id="ARBA00022827"/>
    </source>
</evidence>
<dbReference type="RefSeq" id="WP_135707383.1">
    <property type="nucleotide sequence ID" value="NZ_CP038639.1"/>
</dbReference>
<comment type="similarity">
    <text evidence="2">Belongs to the acyl-CoA dehydrogenase family.</text>
</comment>
<dbReference type="EMBL" id="CP038639">
    <property type="protein sequence ID" value="QBY56220.1"/>
    <property type="molecule type" value="Genomic_DNA"/>
</dbReference>
<name>A0A4P7LJ86_9BURK</name>
<dbReference type="FunFam" id="1.20.140.10:FF:000001">
    <property type="entry name" value="Acyl-CoA dehydrogenase"/>
    <property type="match status" value="1"/>
</dbReference>
<dbReference type="GO" id="GO:0003995">
    <property type="term" value="F:acyl-CoA dehydrogenase activity"/>
    <property type="evidence" value="ECO:0007669"/>
    <property type="project" value="InterPro"/>
</dbReference>
<dbReference type="Pfam" id="PF02770">
    <property type="entry name" value="Acyl-CoA_dh_M"/>
    <property type="match status" value="1"/>
</dbReference>
<dbReference type="Pfam" id="PF00441">
    <property type="entry name" value="Acyl-CoA_dh_1"/>
    <property type="match status" value="1"/>
</dbReference>
<accession>A0A4P7LJ86</accession>
<reference evidence="9 10" key="1">
    <citation type="submission" date="2019-03" db="EMBL/GenBank/DDBJ databases">
        <title>Efficiently degradation of phenoxyalkanoic acid herbicides by Cupriavidus oxalaticus strain X32.</title>
        <authorList>
            <person name="Sheng X."/>
        </authorList>
    </citation>
    <scope>NUCLEOTIDE SEQUENCE [LARGE SCALE GENOMIC DNA]</scope>
    <source>
        <strain evidence="9 10">X32</strain>
        <plasmid evidence="9 10">unnamed4</plasmid>
    </source>
</reference>
<evidence type="ECO:0000259" key="8">
    <source>
        <dbReference type="Pfam" id="PF02771"/>
    </source>
</evidence>
<evidence type="ECO:0000259" key="7">
    <source>
        <dbReference type="Pfam" id="PF02770"/>
    </source>
</evidence>
<keyword evidence="5" id="KW-0560">Oxidoreductase</keyword>
<organism evidence="9 10">
    <name type="scientific">Cupriavidus oxalaticus</name>
    <dbReference type="NCBI Taxonomy" id="96344"/>
    <lineage>
        <taxon>Bacteria</taxon>
        <taxon>Pseudomonadati</taxon>
        <taxon>Pseudomonadota</taxon>
        <taxon>Betaproteobacteria</taxon>
        <taxon>Burkholderiales</taxon>
        <taxon>Burkholderiaceae</taxon>
        <taxon>Cupriavidus</taxon>
    </lineage>
</organism>
<keyword evidence="3" id="KW-0285">Flavoprotein</keyword>
<protein>
    <recommendedName>
        <fullName evidence="11">Acyl-CoA dehydrogenase</fullName>
    </recommendedName>
</protein>
<evidence type="ECO:0000313" key="10">
    <source>
        <dbReference type="Proteomes" id="UP000295294"/>
    </source>
</evidence>
<evidence type="ECO:0000256" key="3">
    <source>
        <dbReference type="ARBA" id="ARBA00022630"/>
    </source>
</evidence>
<dbReference type="Gene3D" id="2.40.110.10">
    <property type="entry name" value="Butyryl-CoA Dehydrogenase, subunit A, domain 2"/>
    <property type="match status" value="1"/>
</dbReference>
<dbReference type="Proteomes" id="UP000295294">
    <property type="component" value="Plasmid unnamed4"/>
</dbReference>
<dbReference type="Gene3D" id="1.10.540.10">
    <property type="entry name" value="Acyl-CoA dehydrogenase/oxidase, N-terminal domain"/>
    <property type="match status" value="1"/>
</dbReference>
<dbReference type="AlphaFoldDB" id="A0A4P7LJ86"/>
<dbReference type="PIRSF" id="PIRSF016578">
    <property type="entry name" value="HsaA"/>
    <property type="match status" value="1"/>
</dbReference>
<evidence type="ECO:0000259" key="6">
    <source>
        <dbReference type="Pfam" id="PF00441"/>
    </source>
</evidence>
<evidence type="ECO:0000256" key="1">
    <source>
        <dbReference type="ARBA" id="ARBA00001974"/>
    </source>
</evidence>
<dbReference type="InterPro" id="IPR036250">
    <property type="entry name" value="AcylCo_DH-like_C"/>
</dbReference>
<feature type="domain" description="Acyl-CoA dehydrogenase/oxidase C-terminal" evidence="6">
    <location>
        <begin position="238"/>
        <end position="387"/>
    </location>
</feature>
<evidence type="ECO:0000256" key="2">
    <source>
        <dbReference type="ARBA" id="ARBA00009347"/>
    </source>
</evidence>
<dbReference type="InterPro" id="IPR006091">
    <property type="entry name" value="Acyl-CoA_Oxase/DH_mid-dom"/>
</dbReference>
<feature type="domain" description="Acyl-CoA dehydrogenase/oxidase N-terminal" evidence="8">
    <location>
        <begin position="11"/>
        <end position="120"/>
    </location>
</feature>
<keyword evidence="9" id="KW-0614">Plasmid</keyword>
<dbReference type="InterPro" id="IPR006089">
    <property type="entry name" value="Acyl-CoA_DH_CS"/>
</dbReference>
<dbReference type="InterPro" id="IPR037069">
    <property type="entry name" value="AcylCoA_DH/ox_N_sf"/>
</dbReference>
<dbReference type="InterPro" id="IPR046373">
    <property type="entry name" value="Acyl-CoA_Oxase/DH_mid-dom_sf"/>
</dbReference>
<dbReference type="InterPro" id="IPR013786">
    <property type="entry name" value="AcylCoA_DH/ox_N"/>
</dbReference>
<keyword evidence="4" id="KW-0274">FAD</keyword>
<evidence type="ECO:0000313" key="9">
    <source>
        <dbReference type="EMBL" id="QBY56220.1"/>
    </source>
</evidence>
<dbReference type="InterPro" id="IPR009075">
    <property type="entry name" value="AcylCo_DH/oxidase_C"/>
</dbReference>
<dbReference type="SUPFAM" id="SSF47203">
    <property type="entry name" value="Acyl-CoA dehydrogenase C-terminal domain-like"/>
    <property type="match status" value="1"/>
</dbReference>
<geneLocation type="plasmid" evidence="9">
    <name>unnamed4</name>
</geneLocation>
<dbReference type="PANTHER" id="PTHR43884">
    <property type="entry name" value="ACYL-COA DEHYDROGENASE"/>
    <property type="match status" value="1"/>
</dbReference>
<sequence>MSTSSDEIRPELCELRDAVRAFADREVAPIAHKLHLAGERIPDSLVDKMMDMGISGVAAPANLGGLGMGAMGAALVTEELSRAWMSVGSVPLYNWSLVQLILQAGTEAQRRKWLPGLISGAIQAAHAGTEAQAGSDAAAIQTKGQRKGGQYVVSGSKLWCTHADRADVISLLCRTSPEPGHNSISLLLLEKPRGDCFVPPKLTGSHIETVGFQGLHSYALYFDGYEVPEENLVGGVEGRGFKQLMSVYEFARMHSAFSSIGVAQAAYEAALDYSKQRVQFGKPICDFQAIRHKLADMATRITAARQLGFLVARRIDAGVRADLEAGMAKLFASEVVQQVCHEALQIHGGMGFAVETPVNRYWLDSAMASIGDGTSEIQREVISRRLLRDG</sequence>
<dbReference type="InterPro" id="IPR009100">
    <property type="entry name" value="AcylCoA_DH/oxidase_NM_dom_sf"/>
</dbReference>
<comment type="cofactor">
    <cofactor evidence="1">
        <name>FAD</name>
        <dbReference type="ChEBI" id="CHEBI:57692"/>
    </cofactor>
</comment>
<dbReference type="Gene3D" id="1.20.140.10">
    <property type="entry name" value="Butyryl-CoA Dehydrogenase, subunit A, domain 3"/>
    <property type="match status" value="1"/>
</dbReference>
<dbReference type="GO" id="GO:0050660">
    <property type="term" value="F:flavin adenine dinucleotide binding"/>
    <property type="evidence" value="ECO:0007669"/>
    <property type="project" value="InterPro"/>
</dbReference>